<evidence type="ECO:0000313" key="1">
    <source>
        <dbReference type="EMBL" id="KAI4867265.1"/>
    </source>
</evidence>
<accession>A0ACB9Z688</accession>
<keyword evidence="2" id="KW-1185">Reference proteome</keyword>
<organism evidence="1 2">
    <name type="scientific">Hypoxylon rubiginosum</name>
    <dbReference type="NCBI Taxonomy" id="110542"/>
    <lineage>
        <taxon>Eukaryota</taxon>
        <taxon>Fungi</taxon>
        <taxon>Dikarya</taxon>
        <taxon>Ascomycota</taxon>
        <taxon>Pezizomycotina</taxon>
        <taxon>Sordariomycetes</taxon>
        <taxon>Xylariomycetidae</taxon>
        <taxon>Xylariales</taxon>
        <taxon>Hypoxylaceae</taxon>
        <taxon>Hypoxylon</taxon>
    </lineage>
</organism>
<sequence>MPPPTDQLSKLSIQETAHFSQSTCHNTQPSQSQSQSQPNTQDTQYTEHTEYTEEATSSLRQHKSLPGRSQKPATPATPFHKDREQSPASAESSYLSSTPFSSPFVTPQKGAGLSRSPPQQWTSPSDNGRDSPIVAAELSNFASSPFSFSSQAPRQQPTMSAASLEKGSHQSPTTAESNSSSSPFLSPFVSPQTRDKVHWLLGRQRITTESPVNESNSELSLAQGESSYYSFSPLSSPLQSSRLQWTTPAAGPSEKKKGSPRSPVMATAAESSYLMSSPFPLLSTPLGSARPRGRLFRSKSGNLVSAAELRRRREADHHAEELLDMILEGFGGGQGGPSKNTVTFCMDEVGRWRILRPDPYEFEEYQEKRRN</sequence>
<reference evidence="1 2" key="1">
    <citation type="journal article" date="2022" name="New Phytol.">
        <title>Ecological generalism drives hyperdiversity of secondary metabolite gene clusters in xylarialean endophytes.</title>
        <authorList>
            <person name="Franco M.E.E."/>
            <person name="Wisecaver J.H."/>
            <person name="Arnold A.E."/>
            <person name="Ju Y.M."/>
            <person name="Slot J.C."/>
            <person name="Ahrendt S."/>
            <person name="Moore L.P."/>
            <person name="Eastman K.E."/>
            <person name="Scott K."/>
            <person name="Konkel Z."/>
            <person name="Mondo S.J."/>
            <person name="Kuo A."/>
            <person name="Hayes R.D."/>
            <person name="Haridas S."/>
            <person name="Andreopoulos B."/>
            <person name="Riley R."/>
            <person name="LaButti K."/>
            <person name="Pangilinan J."/>
            <person name="Lipzen A."/>
            <person name="Amirebrahimi M."/>
            <person name="Yan J."/>
            <person name="Adam C."/>
            <person name="Keymanesh K."/>
            <person name="Ng V."/>
            <person name="Louie K."/>
            <person name="Northen T."/>
            <person name="Drula E."/>
            <person name="Henrissat B."/>
            <person name="Hsieh H.M."/>
            <person name="Youens-Clark K."/>
            <person name="Lutzoni F."/>
            <person name="Miadlikowska J."/>
            <person name="Eastwood D.C."/>
            <person name="Hamelin R.C."/>
            <person name="Grigoriev I.V."/>
            <person name="U'Ren J.M."/>
        </authorList>
    </citation>
    <scope>NUCLEOTIDE SEQUENCE [LARGE SCALE GENOMIC DNA]</scope>
    <source>
        <strain evidence="1 2">CBS 119005</strain>
    </source>
</reference>
<dbReference type="Proteomes" id="UP001497700">
    <property type="component" value="Unassembled WGS sequence"/>
</dbReference>
<name>A0ACB9Z688_9PEZI</name>
<gene>
    <name evidence="1" type="ORF">F4820DRAFT_414302</name>
</gene>
<proteinExistence type="predicted"/>
<comment type="caution">
    <text evidence="1">The sequence shown here is derived from an EMBL/GenBank/DDBJ whole genome shotgun (WGS) entry which is preliminary data.</text>
</comment>
<evidence type="ECO:0000313" key="2">
    <source>
        <dbReference type="Proteomes" id="UP001497700"/>
    </source>
</evidence>
<protein>
    <submittedName>
        <fullName evidence="1">Uncharacterized protein</fullName>
    </submittedName>
</protein>
<dbReference type="EMBL" id="MU393449">
    <property type="protein sequence ID" value="KAI4867265.1"/>
    <property type="molecule type" value="Genomic_DNA"/>
</dbReference>